<evidence type="ECO:0000313" key="2">
    <source>
        <dbReference type="EMBL" id="MCK2215501.1"/>
    </source>
</evidence>
<reference evidence="2 3" key="1">
    <citation type="submission" date="2022-04" db="EMBL/GenBank/DDBJ databases">
        <title>Genome draft of Actinomadura sp. ATCC 31491.</title>
        <authorList>
            <person name="Shi X."/>
            <person name="Du Y."/>
        </authorList>
    </citation>
    <scope>NUCLEOTIDE SEQUENCE [LARGE SCALE GENOMIC DNA]</scope>
    <source>
        <strain evidence="2 3">ATCC 31491</strain>
    </source>
</reference>
<accession>A0ABT0FT27</accession>
<evidence type="ECO:0000313" key="3">
    <source>
        <dbReference type="Proteomes" id="UP001317259"/>
    </source>
</evidence>
<feature type="compositionally biased region" description="Low complexity" evidence="1">
    <location>
        <begin position="88"/>
        <end position="103"/>
    </location>
</feature>
<comment type="caution">
    <text evidence="2">The sequence shown here is derived from an EMBL/GenBank/DDBJ whole genome shotgun (WGS) entry which is preliminary data.</text>
</comment>
<sequence>MNGISADVIDVEAFVADGFAKVEAVVPREVGDAARALLWQRMGLSPDDPAGWTQPVVWTADFTGEGPFGQIVRSARLRAALDAVTGAAPAPASDAASDAASDPGPDLEPGAGPGVRGWVPLGSLGNIPVRFPQVPPAQDRGWHIDANTPRPDGTFGVSGRPHTLLLLVLLSQVGPQDAPTRIRAGSQRDMARLLDERVRDVMEMGPLFDDVGRERPVALATGSPGDVYVVHPFTVHAAQEHLGREPRFMSQAPVFLSRPLSPGDASPLARAAGYA</sequence>
<proteinExistence type="predicted"/>
<keyword evidence="3" id="KW-1185">Reference proteome</keyword>
<feature type="region of interest" description="Disordered" evidence="1">
    <location>
        <begin position="88"/>
        <end position="115"/>
    </location>
</feature>
<organism evidence="2 3">
    <name type="scientific">Actinomadura luzonensis</name>
    <dbReference type="NCBI Taxonomy" id="2805427"/>
    <lineage>
        <taxon>Bacteria</taxon>
        <taxon>Bacillati</taxon>
        <taxon>Actinomycetota</taxon>
        <taxon>Actinomycetes</taxon>
        <taxon>Streptosporangiales</taxon>
        <taxon>Thermomonosporaceae</taxon>
        <taxon>Actinomadura</taxon>
    </lineage>
</organism>
<evidence type="ECO:0000256" key="1">
    <source>
        <dbReference type="SAM" id="MobiDB-lite"/>
    </source>
</evidence>
<dbReference type="EMBL" id="JAKRKC020000001">
    <property type="protein sequence ID" value="MCK2215501.1"/>
    <property type="molecule type" value="Genomic_DNA"/>
</dbReference>
<dbReference type="Gene3D" id="2.60.120.620">
    <property type="entry name" value="q2cbj1_9rhob like domain"/>
    <property type="match status" value="1"/>
</dbReference>
<dbReference type="Proteomes" id="UP001317259">
    <property type="component" value="Unassembled WGS sequence"/>
</dbReference>
<dbReference type="RefSeq" id="WP_242376009.1">
    <property type="nucleotide sequence ID" value="NZ_JAKRKC020000001.1"/>
</dbReference>
<evidence type="ECO:0008006" key="4">
    <source>
        <dbReference type="Google" id="ProtNLM"/>
    </source>
</evidence>
<dbReference type="SUPFAM" id="SSF51197">
    <property type="entry name" value="Clavaminate synthase-like"/>
    <property type="match status" value="1"/>
</dbReference>
<gene>
    <name evidence="2" type="ORF">MF672_017150</name>
</gene>
<protein>
    <recommendedName>
        <fullName evidence="4">Mitomycin antibiotics/polyketide fumonisin biosynthesis protein</fullName>
    </recommendedName>
</protein>
<name>A0ABT0FT27_9ACTN</name>